<dbReference type="PANTHER" id="PTHR23526:SF4">
    <property type="entry name" value="INTEGRAL MEMBRANE TRANSPORT PROTEIN"/>
    <property type="match status" value="1"/>
</dbReference>
<dbReference type="InterPro" id="IPR052528">
    <property type="entry name" value="Sugar_transport-like"/>
</dbReference>
<dbReference type="EMBL" id="MGFG01000015">
    <property type="protein sequence ID" value="OGM01162.1"/>
    <property type="molecule type" value="Genomic_DNA"/>
</dbReference>
<dbReference type="Gene3D" id="1.20.1250.20">
    <property type="entry name" value="MFS general substrate transporter like domains"/>
    <property type="match status" value="1"/>
</dbReference>
<dbReference type="SUPFAM" id="SSF103473">
    <property type="entry name" value="MFS general substrate transporter"/>
    <property type="match status" value="1"/>
</dbReference>
<feature type="transmembrane region" description="Helical" evidence="4">
    <location>
        <begin position="150"/>
        <end position="171"/>
    </location>
</feature>
<dbReference type="InterPro" id="IPR020846">
    <property type="entry name" value="MFS_dom"/>
</dbReference>
<name>A0A1F7WEB4_9BACT</name>
<evidence type="ECO:0000313" key="7">
    <source>
        <dbReference type="Proteomes" id="UP000176988"/>
    </source>
</evidence>
<evidence type="ECO:0000256" key="3">
    <source>
        <dbReference type="ARBA" id="ARBA00023136"/>
    </source>
</evidence>
<dbReference type="Pfam" id="PF07690">
    <property type="entry name" value="MFS_1"/>
    <property type="match status" value="1"/>
</dbReference>
<dbReference type="GO" id="GO:0022857">
    <property type="term" value="F:transmembrane transporter activity"/>
    <property type="evidence" value="ECO:0007669"/>
    <property type="project" value="InterPro"/>
</dbReference>
<dbReference type="InterPro" id="IPR036259">
    <property type="entry name" value="MFS_trans_sf"/>
</dbReference>
<dbReference type="PANTHER" id="PTHR23526">
    <property type="entry name" value="INTEGRAL MEMBRANE TRANSPORT PROTEIN-RELATED"/>
    <property type="match status" value="1"/>
</dbReference>
<dbReference type="STRING" id="1802424.A2480_00245"/>
<reference evidence="6 7" key="1">
    <citation type="journal article" date="2016" name="Nat. Commun.">
        <title>Thousands of microbial genomes shed light on interconnected biogeochemical processes in an aquifer system.</title>
        <authorList>
            <person name="Anantharaman K."/>
            <person name="Brown C.T."/>
            <person name="Hug L.A."/>
            <person name="Sharon I."/>
            <person name="Castelle C.J."/>
            <person name="Probst A.J."/>
            <person name="Thomas B.C."/>
            <person name="Singh A."/>
            <person name="Wilkins M.J."/>
            <person name="Karaoz U."/>
            <person name="Brodie E.L."/>
            <person name="Williams K.H."/>
            <person name="Hubbard S.S."/>
            <person name="Banfield J.F."/>
        </authorList>
    </citation>
    <scope>NUCLEOTIDE SEQUENCE [LARGE SCALE GENOMIC DNA]</scope>
</reference>
<feature type="transmembrane region" description="Helical" evidence="4">
    <location>
        <begin position="177"/>
        <end position="196"/>
    </location>
</feature>
<keyword evidence="1 4" id="KW-0812">Transmembrane</keyword>
<protein>
    <recommendedName>
        <fullName evidence="5">Major facilitator superfamily (MFS) profile domain-containing protein</fullName>
    </recommendedName>
</protein>
<dbReference type="Proteomes" id="UP000176988">
    <property type="component" value="Unassembled WGS sequence"/>
</dbReference>
<evidence type="ECO:0000259" key="5">
    <source>
        <dbReference type="PROSITE" id="PS50850"/>
    </source>
</evidence>
<organism evidence="6 7">
    <name type="scientific">Candidatus Uhrbacteria bacterium RIFOXYC2_FULL_47_19</name>
    <dbReference type="NCBI Taxonomy" id="1802424"/>
    <lineage>
        <taxon>Bacteria</taxon>
        <taxon>Candidatus Uhriibacteriota</taxon>
    </lineage>
</organism>
<evidence type="ECO:0000256" key="4">
    <source>
        <dbReference type="SAM" id="Phobius"/>
    </source>
</evidence>
<keyword evidence="2 4" id="KW-1133">Transmembrane helix</keyword>
<dbReference type="InterPro" id="IPR011701">
    <property type="entry name" value="MFS"/>
</dbReference>
<feature type="transmembrane region" description="Helical" evidence="4">
    <location>
        <begin position="89"/>
        <end position="109"/>
    </location>
</feature>
<feature type="domain" description="Major facilitator superfamily (MFS) profile" evidence="5">
    <location>
        <begin position="19"/>
        <end position="205"/>
    </location>
</feature>
<proteinExistence type="predicted"/>
<feature type="transmembrane region" description="Helical" evidence="4">
    <location>
        <begin position="20"/>
        <end position="49"/>
    </location>
</feature>
<keyword evidence="3 4" id="KW-0472">Membrane</keyword>
<comment type="caution">
    <text evidence="6">The sequence shown here is derived from an EMBL/GenBank/DDBJ whole genome shotgun (WGS) entry which is preliminary data.</text>
</comment>
<evidence type="ECO:0000313" key="6">
    <source>
        <dbReference type="EMBL" id="OGM01162.1"/>
    </source>
</evidence>
<evidence type="ECO:0000256" key="1">
    <source>
        <dbReference type="ARBA" id="ARBA00022692"/>
    </source>
</evidence>
<accession>A0A1F7WEB4</accession>
<dbReference type="AlphaFoldDB" id="A0A1F7WEB4"/>
<sequence length="205" mass="22469">MAKRALPIGDYFLLNMNSVVRLLVVSDVIWMGALGLLGPIFSLFIVEYIEGGNAAVAGTAAAIYLITKSILQIPAAALIDKIRGEKDDFWVMFLGSLMAAFMPLLYLVIHTPGQLYIMQFFYGGIVAFTFPSFMALFTRHIDREREGTDWGVYFTLTDLSSAAAASIGGVVATMVGYSPLIITLTGISLIGILFLFPIRKHLFKK</sequence>
<feature type="transmembrane region" description="Helical" evidence="4">
    <location>
        <begin position="115"/>
        <end position="138"/>
    </location>
</feature>
<dbReference type="PROSITE" id="PS50850">
    <property type="entry name" value="MFS"/>
    <property type="match status" value="1"/>
</dbReference>
<evidence type="ECO:0000256" key="2">
    <source>
        <dbReference type="ARBA" id="ARBA00022989"/>
    </source>
</evidence>
<feature type="transmembrane region" description="Helical" evidence="4">
    <location>
        <begin position="55"/>
        <end position="77"/>
    </location>
</feature>
<gene>
    <name evidence="6" type="ORF">A2480_00245</name>
</gene>